<organism evidence="2 3">
    <name type="scientific">Candidatus Coproplasma stercoripullorum</name>
    <dbReference type="NCBI Taxonomy" id="2840751"/>
    <lineage>
        <taxon>Bacteria</taxon>
        <taxon>Bacillati</taxon>
        <taxon>Bacillota</taxon>
        <taxon>Clostridia</taxon>
        <taxon>Eubacteriales</taxon>
        <taxon>Candidatus Coproplasma</taxon>
    </lineage>
</organism>
<keyword evidence="1" id="KW-0812">Transmembrane</keyword>
<dbReference type="EMBL" id="DVHB01000110">
    <property type="protein sequence ID" value="HIR39986.1"/>
    <property type="molecule type" value="Genomic_DNA"/>
</dbReference>
<accession>A0A9D1AIV6</accession>
<gene>
    <name evidence="2" type="ORF">IAB90_06360</name>
</gene>
<sequence>MEPIYIVAIAVGGVVLLLFLICVYVIAKKHREQIERRIELEAVYSDPKLAKMEYDIAFYDDDLPRAVPHTEDKQVTIDDVMSDEDMTVQSAIFTKADDGMEEISGSYEPDDK</sequence>
<protein>
    <submittedName>
        <fullName evidence="2">Uncharacterized protein</fullName>
    </submittedName>
</protein>
<dbReference type="AlphaFoldDB" id="A0A9D1AIV6"/>
<evidence type="ECO:0000256" key="1">
    <source>
        <dbReference type="SAM" id="Phobius"/>
    </source>
</evidence>
<name>A0A9D1AIV6_9FIRM</name>
<reference evidence="2" key="1">
    <citation type="submission" date="2020-10" db="EMBL/GenBank/DDBJ databases">
        <authorList>
            <person name="Gilroy R."/>
        </authorList>
    </citation>
    <scope>NUCLEOTIDE SEQUENCE</scope>
    <source>
        <strain evidence="2">ChiW25-3613</strain>
    </source>
</reference>
<evidence type="ECO:0000313" key="2">
    <source>
        <dbReference type="EMBL" id="HIR39986.1"/>
    </source>
</evidence>
<feature type="transmembrane region" description="Helical" evidence="1">
    <location>
        <begin position="6"/>
        <end position="27"/>
    </location>
</feature>
<proteinExistence type="predicted"/>
<keyword evidence="1" id="KW-0472">Membrane</keyword>
<evidence type="ECO:0000313" key="3">
    <source>
        <dbReference type="Proteomes" id="UP000824179"/>
    </source>
</evidence>
<dbReference type="Proteomes" id="UP000824179">
    <property type="component" value="Unassembled WGS sequence"/>
</dbReference>
<keyword evidence="1" id="KW-1133">Transmembrane helix</keyword>
<comment type="caution">
    <text evidence="2">The sequence shown here is derived from an EMBL/GenBank/DDBJ whole genome shotgun (WGS) entry which is preliminary data.</text>
</comment>
<reference evidence="2" key="2">
    <citation type="journal article" date="2021" name="PeerJ">
        <title>Extensive microbial diversity within the chicken gut microbiome revealed by metagenomics and culture.</title>
        <authorList>
            <person name="Gilroy R."/>
            <person name="Ravi A."/>
            <person name="Getino M."/>
            <person name="Pursley I."/>
            <person name="Horton D.L."/>
            <person name="Alikhan N.F."/>
            <person name="Baker D."/>
            <person name="Gharbi K."/>
            <person name="Hall N."/>
            <person name="Watson M."/>
            <person name="Adriaenssens E.M."/>
            <person name="Foster-Nyarko E."/>
            <person name="Jarju S."/>
            <person name="Secka A."/>
            <person name="Antonio M."/>
            <person name="Oren A."/>
            <person name="Chaudhuri R.R."/>
            <person name="La Ragione R."/>
            <person name="Hildebrand F."/>
            <person name="Pallen M.J."/>
        </authorList>
    </citation>
    <scope>NUCLEOTIDE SEQUENCE</scope>
    <source>
        <strain evidence="2">ChiW25-3613</strain>
    </source>
</reference>